<proteinExistence type="predicted"/>
<evidence type="ECO:0000313" key="2">
    <source>
        <dbReference type="Proteomes" id="UP000288805"/>
    </source>
</evidence>
<accession>A0A438IJ07</accession>
<gene>
    <name evidence="1" type="ORF">CK203_020459</name>
</gene>
<dbReference type="SUPFAM" id="SSF53659">
    <property type="entry name" value="Isocitrate/Isopropylmalate dehydrogenase-like"/>
    <property type="match status" value="1"/>
</dbReference>
<dbReference type="AlphaFoldDB" id="A0A438IJ07"/>
<dbReference type="EMBL" id="QGNW01000106">
    <property type="protein sequence ID" value="RVW96693.1"/>
    <property type="molecule type" value="Genomic_DNA"/>
</dbReference>
<evidence type="ECO:0000313" key="1">
    <source>
        <dbReference type="EMBL" id="RVW96693.1"/>
    </source>
</evidence>
<comment type="caution">
    <text evidence="1">The sequence shown here is derived from an EMBL/GenBank/DDBJ whole genome shotgun (WGS) entry which is preliminary data.</text>
</comment>
<protein>
    <recommendedName>
        <fullName evidence="3">RRM domain-containing protein</fullName>
    </recommendedName>
</protein>
<evidence type="ECO:0008006" key="3">
    <source>
        <dbReference type="Google" id="ProtNLM"/>
    </source>
</evidence>
<dbReference type="Proteomes" id="UP000288805">
    <property type="component" value="Unassembled WGS sequence"/>
</dbReference>
<sequence>MVKSNPKAWDTVYSCFTYSTTEDAVSAAEALSKKLVIKGVTLKLMWGRSSKHQNQSEKVTPNLYGNLVANTAAGIAGGTGVMPGGTFSF</sequence>
<reference evidence="1 2" key="1">
    <citation type="journal article" date="2018" name="PLoS Genet.">
        <title>Population sequencing reveals clonal diversity and ancestral inbreeding in the grapevine cultivar Chardonnay.</title>
        <authorList>
            <person name="Roach M.J."/>
            <person name="Johnson D.L."/>
            <person name="Bohlmann J."/>
            <person name="van Vuuren H.J."/>
            <person name="Jones S.J."/>
            <person name="Pretorius I.S."/>
            <person name="Schmidt S.A."/>
            <person name="Borneman A.R."/>
        </authorList>
    </citation>
    <scope>NUCLEOTIDE SEQUENCE [LARGE SCALE GENOMIC DNA]</scope>
    <source>
        <strain evidence="2">cv. Chardonnay</strain>
        <tissue evidence="1">Leaf</tissue>
    </source>
</reference>
<organism evidence="1 2">
    <name type="scientific">Vitis vinifera</name>
    <name type="common">Grape</name>
    <dbReference type="NCBI Taxonomy" id="29760"/>
    <lineage>
        <taxon>Eukaryota</taxon>
        <taxon>Viridiplantae</taxon>
        <taxon>Streptophyta</taxon>
        <taxon>Embryophyta</taxon>
        <taxon>Tracheophyta</taxon>
        <taxon>Spermatophyta</taxon>
        <taxon>Magnoliopsida</taxon>
        <taxon>eudicotyledons</taxon>
        <taxon>Gunneridae</taxon>
        <taxon>Pentapetalae</taxon>
        <taxon>rosids</taxon>
        <taxon>Vitales</taxon>
        <taxon>Vitaceae</taxon>
        <taxon>Viteae</taxon>
        <taxon>Vitis</taxon>
    </lineage>
</organism>
<name>A0A438IJ07_VITVI</name>